<dbReference type="AlphaFoldDB" id="A0A0E9PKP9"/>
<sequence length="33" mass="3821">MLAIFWEQKVGLLVTWINECARKILQQLFLSAG</sequence>
<accession>A0A0E9PKP9</accession>
<organism evidence="1">
    <name type="scientific">Anguilla anguilla</name>
    <name type="common">European freshwater eel</name>
    <name type="synonym">Muraena anguilla</name>
    <dbReference type="NCBI Taxonomy" id="7936"/>
    <lineage>
        <taxon>Eukaryota</taxon>
        <taxon>Metazoa</taxon>
        <taxon>Chordata</taxon>
        <taxon>Craniata</taxon>
        <taxon>Vertebrata</taxon>
        <taxon>Euteleostomi</taxon>
        <taxon>Actinopterygii</taxon>
        <taxon>Neopterygii</taxon>
        <taxon>Teleostei</taxon>
        <taxon>Anguilliformes</taxon>
        <taxon>Anguillidae</taxon>
        <taxon>Anguilla</taxon>
    </lineage>
</organism>
<protein>
    <submittedName>
        <fullName evidence="1">Uncharacterized protein</fullName>
    </submittedName>
</protein>
<evidence type="ECO:0000313" key="1">
    <source>
        <dbReference type="EMBL" id="JAH05084.1"/>
    </source>
</evidence>
<reference evidence="1" key="1">
    <citation type="submission" date="2014-11" db="EMBL/GenBank/DDBJ databases">
        <authorList>
            <person name="Amaro Gonzalez C."/>
        </authorList>
    </citation>
    <scope>NUCLEOTIDE SEQUENCE</scope>
</reference>
<dbReference type="EMBL" id="GBXM01103493">
    <property type="protein sequence ID" value="JAH05084.1"/>
    <property type="molecule type" value="Transcribed_RNA"/>
</dbReference>
<name>A0A0E9PKP9_ANGAN</name>
<proteinExistence type="predicted"/>
<reference evidence="1" key="2">
    <citation type="journal article" date="2015" name="Fish Shellfish Immunol.">
        <title>Early steps in the European eel (Anguilla anguilla)-Vibrio vulnificus interaction in the gills: Role of the RtxA13 toxin.</title>
        <authorList>
            <person name="Callol A."/>
            <person name="Pajuelo D."/>
            <person name="Ebbesson L."/>
            <person name="Teles M."/>
            <person name="MacKenzie S."/>
            <person name="Amaro C."/>
        </authorList>
    </citation>
    <scope>NUCLEOTIDE SEQUENCE</scope>
</reference>